<feature type="transmembrane region" description="Helical" evidence="8">
    <location>
        <begin position="194"/>
        <end position="215"/>
    </location>
</feature>
<dbReference type="PANTHER" id="PTHR30269:SF37">
    <property type="entry name" value="MEMBRANE TRANSPORTER PROTEIN"/>
    <property type="match status" value="1"/>
</dbReference>
<evidence type="ECO:0000256" key="6">
    <source>
        <dbReference type="ARBA" id="ARBA00022989"/>
    </source>
</evidence>
<keyword evidence="4 8" id="KW-1003">Cell membrane</keyword>
<evidence type="ECO:0000313" key="9">
    <source>
        <dbReference type="EMBL" id="HJD96118.1"/>
    </source>
</evidence>
<dbReference type="InterPro" id="IPR052017">
    <property type="entry name" value="TSUP"/>
</dbReference>
<dbReference type="InterPro" id="IPR002781">
    <property type="entry name" value="TM_pro_TauE-like"/>
</dbReference>
<name>A0A921AUT2_9BACT</name>
<feature type="transmembrane region" description="Helical" evidence="8">
    <location>
        <begin position="45"/>
        <end position="63"/>
    </location>
</feature>
<gene>
    <name evidence="9" type="ORF">K8W16_00525</name>
</gene>
<dbReference type="AlphaFoldDB" id="A0A921AUT2"/>
<evidence type="ECO:0000256" key="5">
    <source>
        <dbReference type="ARBA" id="ARBA00022692"/>
    </source>
</evidence>
<reference evidence="9" key="1">
    <citation type="journal article" date="2021" name="PeerJ">
        <title>Extensive microbial diversity within the chicken gut microbiome revealed by metagenomics and culture.</title>
        <authorList>
            <person name="Gilroy R."/>
            <person name="Ravi A."/>
            <person name="Getino M."/>
            <person name="Pursley I."/>
            <person name="Horton D.L."/>
            <person name="Alikhan N.F."/>
            <person name="Baker D."/>
            <person name="Gharbi K."/>
            <person name="Hall N."/>
            <person name="Watson M."/>
            <person name="Adriaenssens E.M."/>
            <person name="Foster-Nyarko E."/>
            <person name="Jarju S."/>
            <person name="Secka A."/>
            <person name="Antonio M."/>
            <person name="Oren A."/>
            <person name="Chaudhuri R.R."/>
            <person name="La Ragione R."/>
            <person name="Hildebrand F."/>
            <person name="Pallen M.J."/>
        </authorList>
    </citation>
    <scope>NUCLEOTIDE SEQUENCE</scope>
    <source>
        <strain evidence="9">ChiGjej2B2-19336</strain>
    </source>
</reference>
<dbReference type="EMBL" id="DYZA01000014">
    <property type="protein sequence ID" value="HJD96118.1"/>
    <property type="molecule type" value="Genomic_DNA"/>
</dbReference>
<dbReference type="Proteomes" id="UP000698963">
    <property type="component" value="Unassembled WGS sequence"/>
</dbReference>
<evidence type="ECO:0000256" key="8">
    <source>
        <dbReference type="RuleBase" id="RU363041"/>
    </source>
</evidence>
<evidence type="ECO:0000256" key="2">
    <source>
        <dbReference type="ARBA" id="ARBA00009142"/>
    </source>
</evidence>
<evidence type="ECO:0000256" key="4">
    <source>
        <dbReference type="ARBA" id="ARBA00022475"/>
    </source>
</evidence>
<dbReference type="Pfam" id="PF01925">
    <property type="entry name" value="TauE"/>
    <property type="match status" value="1"/>
</dbReference>
<accession>A0A921AUT2</accession>
<comment type="similarity">
    <text evidence="2 8">Belongs to the 4-toluene sulfonate uptake permease (TSUP) (TC 2.A.102) family.</text>
</comment>
<evidence type="ECO:0000313" key="10">
    <source>
        <dbReference type="Proteomes" id="UP000698963"/>
    </source>
</evidence>
<feature type="transmembrane region" description="Helical" evidence="8">
    <location>
        <begin position="128"/>
        <end position="157"/>
    </location>
</feature>
<keyword evidence="3" id="KW-0813">Transport</keyword>
<feature type="transmembrane region" description="Helical" evidence="8">
    <location>
        <begin position="97"/>
        <end position="116"/>
    </location>
</feature>
<dbReference type="GO" id="GO:0005886">
    <property type="term" value="C:plasma membrane"/>
    <property type="evidence" value="ECO:0007669"/>
    <property type="project" value="UniProtKB-SubCell"/>
</dbReference>
<organism evidence="9 10">
    <name type="scientific">Mailhella massiliensis</name>
    <dbReference type="NCBI Taxonomy" id="1903261"/>
    <lineage>
        <taxon>Bacteria</taxon>
        <taxon>Pseudomonadati</taxon>
        <taxon>Thermodesulfobacteriota</taxon>
        <taxon>Desulfovibrionia</taxon>
        <taxon>Desulfovibrionales</taxon>
        <taxon>Desulfovibrionaceae</taxon>
        <taxon>Mailhella</taxon>
    </lineage>
</organism>
<keyword evidence="6 8" id="KW-1133">Transmembrane helix</keyword>
<comment type="subcellular location">
    <subcellularLocation>
        <location evidence="1 8">Cell membrane</location>
        <topology evidence="1 8">Multi-pass membrane protein</topology>
    </subcellularLocation>
</comment>
<evidence type="ECO:0000256" key="3">
    <source>
        <dbReference type="ARBA" id="ARBA00022448"/>
    </source>
</evidence>
<proteinExistence type="inferred from homology"/>
<sequence>MTFTQLFCIAVSWIVGGFVHGVTSIGGGMIAMPVITFIASPREAILISCLTSFIIPVALAIIYRRHILWREVLFLSLGCLPGIQAGIALLTAVSGPALLFALGLMLIFFVAWQHLSRRVRPGLPYRPLYAFLAGTAGAFLTACTSLGGPVLAVYAAFRGWEKEKALASTNMFFNFLNLGIILGQWQAGLYSMSLMGAVAVSLPSAMLGVAISIPVVRRMPQQAFRKLLLGMILLSGLTLIVRSVM</sequence>
<protein>
    <recommendedName>
        <fullName evidence="8">Probable membrane transporter protein</fullName>
    </recommendedName>
</protein>
<dbReference type="PANTHER" id="PTHR30269">
    <property type="entry name" value="TRANSMEMBRANE PROTEIN YFCA"/>
    <property type="match status" value="1"/>
</dbReference>
<dbReference type="RefSeq" id="WP_304120223.1">
    <property type="nucleotide sequence ID" value="NZ_DYZA01000014.1"/>
</dbReference>
<evidence type="ECO:0000256" key="7">
    <source>
        <dbReference type="ARBA" id="ARBA00023136"/>
    </source>
</evidence>
<evidence type="ECO:0000256" key="1">
    <source>
        <dbReference type="ARBA" id="ARBA00004651"/>
    </source>
</evidence>
<comment type="caution">
    <text evidence="9">The sequence shown here is derived from an EMBL/GenBank/DDBJ whole genome shotgun (WGS) entry which is preliminary data.</text>
</comment>
<keyword evidence="7 8" id="KW-0472">Membrane</keyword>
<reference evidence="9" key="2">
    <citation type="submission" date="2021-09" db="EMBL/GenBank/DDBJ databases">
        <authorList>
            <person name="Gilroy R."/>
        </authorList>
    </citation>
    <scope>NUCLEOTIDE SEQUENCE</scope>
    <source>
        <strain evidence="9">ChiGjej2B2-19336</strain>
    </source>
</reference>
<keyword evidence="5 8" id="KW-0812">Transmembrane</keyword>
<feature type="transmembrane region" description="Helical" evidence="8">
    <location>
        <begin position="227"/>
        <end position="244"/>
    </location>
</feature>